<comment type="caution">
    <text evidence="2">The sequence shown here is derived from an EMBL/GenBank/DDBJ whole genome shotgun (WGS) entry which is preliminary data.</text>
</comment>
<feature type="domain" description="Solute-binding protein family 3/N-terminal" evidence="1">
    <location>
        <begin position="28"/>
        <end position="255"/>
    </location>
</feature>
<dbReference type="PANTHER" id="PTHR38834">
    <property type="entry name" value="PERIPLASMIC SUBSTRATE BINDING PROTEIN FAMILY 3"/>
    <property type="match status" value="1"/>
</dbReference>
<dbReference type="Proteomes" id="UP000095039">
    <property type="component" value="Unassembled WGS sequence"/>
</dbReference>
<dbReference type="InterPro" id="IPR001638">
    <property type="entry name" value="Solute-binding_3/MltF_N"/>
</dbReference>
<name>A0A1E5BZC4_9GAMM</name>
<organism evidence="2 3">
    <name type="scientific">Enterovibrio norvegicus FF-454</name>
    <dbReference type="NCBI Taxonomy" id="1185651"/>
    <lineage>
        <taxon>Bacteria</taxon>
        <taxon>Pseudomonadati</taxon>
        <taxon>Pseudomonadota</taxon>
        <taxon>Gammaproteobacteria</taxon>
        <taxon>Vibrionales</taxon>
        <taxon>Vibrionaceae</taxon>
        <taxon>Enterovibrio</taxon>
    </lineage>
</organism>
<keyword evidence="3" id="KW-1185">Reference proteome</keyword>
<dbReference type="PANTHER" id="PTHR38834:SF3">
    <property type="entry name" value="SOLUTE-BINDING PROTEIN FAMILY 3_N-TERMINAL DOMAIN-CONTAINING PROTEIN"/>
    <property type="match status" value="1"/>
</dbReference>
<dbReference type="RefSeq" id="WP_016959841.1">
    <property type="nucleotide sequence ID" value="NZ_AJWN02000092.1"/>
</dbReference>
<dbReference type="SUPFAM" id="SSF53850">
    <property type="entry name" value="Periplasmic binding protein-like II"/>
    <property type="match status" value="1"/>
</dbReference>
<dbReference type="EMBL" id="AJWN02000092">
    <property type="protein sequence ID" value="OEE58581.1"/>
    <property type="molecule type" value="Genomic_DNA"/>
</dbReference>
<gene>
    <name evidence="2" type="ORF">A1OK_15100</name>
</gene>
<reference evidence="2 3" key="1">
    <citation type="journal article" date="2012" name="Science">
        <title>Ecological populations of bacteria act as socially cohesive units of antibiotic production and resistance.</title>
        <authorList>
            <person name="Cordero O.X."/>
            <person name="Wildschutte H."/>
            <person name="Kirkup B."/>
            <person name="Proehl S."/>
            <person name="Ngo L."/>
            <person name="Hussain F."/>
            <person name="Le Roux F."/>
            <person name="Mincer T."/>
            <person name="Polz M.F."/>
        </authorList>
    </citation>
    <scope>NUCLEOTIDE SEQUENCE [LARGE SCALE GENOMIC DNA]</scope>
    <source>
        <strain evidence="2 3">FF-454</strain>
    </source>
</reference>
<dbReference type="AlphaFoldDB" id="A0A1E5BZC4"/>
<dbReference type="Gene3D" id="3.40.190.10">
    <property type="entry name" value="Periplasmic binding protein-like II"/>
    <property type="match status" value="2"/>
</dbReference>
<proteinExistence type="predicted"/>
<evidence type="ECO:0000259" key="1">
    <source>
        <dbReference type="Pfam" id="PF00497"/>
    </source>
</evidence>
<protein>
    <submittedName>
        <fullName evidence="2">Amino acid ABC transporter</fullName>
    </submittedName>
</protein>
<sequence length="277" mass="31059">MRIFLLSLTFLISTLVNGEPHPLRVVSEILPPFQTINDGGEFQGKAVDMVNAILDKAGYNEATIAVMPWARAYKKAQKETNVAIFSLAYSEKRSTLFHWVGALYALERSSLIGLKRRDDLNVPTLEEAKKFRVCSELDTHSYQYLKSLGYEPNKNLLSVRSVLSTYRTDNGGIARPALNLTLLNAKKCDYVTGLWSIYAYSENADQSLKPFFYLGQPSKPLVLHLAISLNSDQAVIDNLKTAYKTLRENGELHRICIGNDSAKLYERSCKATLPTSK</sequence>
<dbReference type="Pfam" id="PF00497">
    <property type="entry name" value="SBP_bac_3"/>
    <property type="match status" value="1"/>
</dbReference>
<accession>A0A1E5BZC4</accession>
<evidence type="ECO:0000313" key="2">
    <source>
        <dbReference type="EMBL" id="OEE58581.1"/>
    </source>
</evidence>
<evidence type="ECO:0000313" key="3">
    <source>
        <dbReference type="Proteomes" id="UP000095039"/>
    </source>
</evidence>